<dbReference type="PROSITE" id="PS51257">
    <property type="entry name" value="PROKAR_LIPOPROTEIN"/>
    <property type="match status" value="1"/>
</dbReference>
<keyword evidence="7" id="KW-1185">Reference proteome</keyword>
<evidence type="ECO:0000256" key="4">
    <source>
        <dbReference type="SAM" id="MobiDB-lite"/>
    </source>
</evidence>
<feature type="compositionally biased region" description="Pro residues" evidence="4">
    <location>
        <begin position="53"/>
        <end position="69"/>
    </location>
</feature>
<protein>
    <submittedName>
        <fullName evidence="6">Uncharacterized protein</fullName>
    </submittedName>
</protein>
<feature type="region of interest" description="Disordered" evidence="4">
    <location>
        <begin position="25"/>
        <end position="47"/>
    </location>
</feature>
<dbReference type="GO" id="GO:0051930">
    <property type="term" value="P:regulation of sensory perception of pain"/>
    <property type="evidence" value="ECO:0007669"/>
    <property type="project" value="TreeGrafter"/>
</dbReference>
<reference evidence="6" key="2">
    <citation type="submission" date="2025-08" db="UniProtKB">
        <authorList>
            <consortium name="Ensembl"/>
        </authorList>
    </citation>
    <scope>IDENTIFICATION</scope>
</reference>
<keyword evidence="2" id="KW-0964">Secreted</keyword>
<evidence type="ECO:0000313" key="7">
    <source>
        <dbReference type="Proteomes" id="UP000694394"/>
    </source>
</evidence>
<dbReference type="InterPro" id="IPR026288">
    <property type="entry name" value="SMR-like"/>
</dbReference>
<feature type="compositionally biased region" description="Pro residues" evidence="4">
    <location>
        <begin position="28"/>
        <end position="47"/>
    </location>
</feature>
<dbReference type="EMBL" id="ABDC03029042">
    <property type="status" value="NOT_ANNOTATED_CDS"/>
    <property type="molecule type" value="Genomic_DNA"/>
</dbReference>
<proteinExistence type="predicted"/>
<comment type="subcellular location">
    <subcellularLocation>
        <location evidence="1">Secreted</location>
    </subcellularLocation>
</comment>
<gene>
    <name evidence="6" type="primary">LOC105883070</name>
</gene>
<feature type="chain" id="PRO_5034179299" evidence="5">
    <location>
        <begin position="23"/>
        <end position="98"/>
    </location>
</feature>
<feature type="region of interest" description="Disordered" evidence="4">
    <location>
        <begin position="53"/>
        <end position="72"/>
    </location>
</feature>
<feature type="signal peptide" evidence="5">
    <location>
        <begin position="1"/>
        <end position="22"/>
    </location>
</feature>
<reference evidence="6" key="3">
    <citation type="submission" date="2025-09" db="UniProtKB">
        <authorList>
            <consortium name="Ensembl"/>
        </authorList>
    </citation>
    <scope>IDENTIFICATION</scope>
</reference>
<dbReference type="Proteomes" id="UP000694394">
    <property type="component" value="Chromosome 26"/>
</dbReference>
<dbReference type="GO" id="GO:0005615">
    <property type="term" value="C:extracellular space"/>
    <property type="evidence" value="ECO:0007669"/>
    <property type="project" value="TreeGrafter"/>
</dbReference>
<keyword evidence="3 5" id="KW-0732">Signal</keyword>
<name>A0A8C5XK71_MICMU</name>
<accession>A0A8C5XK71</accession>
<evidence type="ECO:0000256" key="1">
    <source>
        <dbReference type="ARBA" id="ARBA00004613"/>
    </source>
</evidence>
<dbReference type="Ensembl" id="ENSMICT00000015232.3">
    <property type="protein sequence ID" value="ENSMICP00000031061.2"/>
    <property type="gene ID" value="ENSMICG00000027308.2"/>
</dbReference>
<evidence type="ECO:0000256" key="3">
    <source>
        <dbReference type="ARBA" id="ARBA00022729"/>
    </source>
</evidence>
<evidence type="ECO:0000313" key="6">
    <source>
        <dbReference type="Ensembl" id="ENSMICP00000031061.2"/>
    </source>
</evidence>
<organism evidence="6 7">
    <name type="scientific">Microcebus murinus</name>
    <name type="common">Gray mouse lemur</name>
    <name type="synonym">Lemur murinus</name>
    <dbReference type="NCBI Taxonomy" id="30608"/>
    <lineage>
        <taxon>Eukaryota</taxon>
        <taxon>Metazoa</taxon>
        <taxon>Chordata</taxon>
        <taxon>Craniata</taxon>
        <taxon>Vertebrata</taxon>
        <taxon>Euteleostomi</taxon>
        <taxon>Mammalia</taxon>
        <taxon>Eutheria</taxon>
        <taxon>Euarchontoglires</taxon>
        <taxon>Primates</taxon>
        <taxon>Strepsirrhini</taxon>
        <taxon>Lemuriformes</taxon>
        <taxon>Cheirogaleidae</taxon>
        <taxon>Microcebus</taxon>
    </lineage>
</organism>
<evidence type="ECO:0000256" key="5">
    <source>
        <dbReference type="SAM" id="SignalP"/>
    </source>
</evidence>
<dbReference type="AlphaFoldDB" id="A0A8C5XK71"/>
<evidence type="ECO:0000256" key="2">
    <source>
        <dbReference type="ARBA" id="ARBA00022525"/>
    </source>
</evidence>
<reference evidence="6" key="1">
    <citation type="submission" date="2016-12" db="EMBL/GenBank/DDBJ databases">
        <title>Mouse lemur reference genome and diversity panel.</title>
        <authorList>
            <person name="Harris R."/>
            <person name="Larsen P."/>
            <person name="Liu Y."/>
            <person name="Hughes D.S."/>
            <person name="Murali S."/>
            <person name="Raveendran M."/>
            <person name="Korchina V."/>
            <person name="Wang M."/>
            <person name="Jhangiani S."/>
            <person name="Bandaranaike D."/>
            <person name="Bellair M."/>
            <person name="Blankenburg K."/>
            <person name="Chao H."/>
            <person name="Dahdouli M."/>
            <person name="Dinh H."/>
            <person name="Doddapaneni H."/>
            <person name="English A."/>
            <person name="Firestine M."/>
            <person name="Gnanaolivu R."/>
            <person name="Gross S."/>
            <person name="Hernandez B."/>
            <person name="Javaid M."/>
            <person name="Jayaseelan J."/>
            <person name="Jones J."/>
            <person name="Khan Z."/>
            <person name="Kovar C."/>
            <person name="Kurapati P."/>
            <person name="Le B."/>
            <person name="Lee S."/>
            <person name="Li M."/>
            <person name="Mathew T."/>
            <person name="Narasimhan A."/>
            <person name="Ngo D."/>
            <person name="Nguyen L."/>
            <person name="Okwuonu G."/>
            <person name="Ongeri F."/>
            <person name="Osuji N."/>
            <person name="Pu L.-L."/>
            <person name="Puazo M."/>
            <person name="Quiroz J."/>
            <person name="Raj R."/>
            <person name="Rajbhandari K."/>
            <person name="Reid J.G."/>
            <person name="Santibanez J."/>
            <person name="Sexton D."/>
            <person name="Skinner E."/>
            <person name="Vee V."/>
            <person name="Weissenberger G."/>
            <person name="Wu Y."/>
            <person name="Xin Y."/>
            <person name="Han Y."/>
            <person name="Campbell C."/>
            <person name="Brown A."/>
            <person name="Sullivan B."/>
            <person name="Shelton J."/>
            <person name="Brown S."/>
            <person name="Dudchenko O."/>
            <person name="Machol I."/>
            <person name="Durand N."/>
            <person name="Shamim M."/>
            <person name="Lieberman A."/>
            <person name="Muzny D.M."/>
            <person name="Richards S."/>
            <person name="Yoder A."/>
            <person name="Worley K.C."/>
            <person name="Rogers J."/>
            <person name="Gibbs R.A."/>
        </authorList>
    </citation>
    <scope>NUCLEOTIDE SEQUENCE [LARGE SCALE GENOMIC DNA]</scope>
</reference>
<dbReference type="GO" id="GO:0004866">
    <property type="term" value="F:endopeptidase inhibitor activity"/>
    <property type="evidence" value="ECO:0007669"/>
    <property type="project" value="TreeGrafter"/>
</dbReference>
<sequence length="98" mass="9983">MKPLSFILGLSALVACFTPGESQFGPRGPYPPGRLPPPPLPYPFGPGLVAPPPPPYGPGRIPPPRPPLYGPGIASSTCTSGFPCVPCSPPASHPSSSQ</sequence>
<dbReference type="PANTHER" id="PTHR14179:SF13">
    <property type="entry name" value="SUBMAXILLARY GLAND ANDROGEN-REGULATED PROTEIN 3B"/>
    <property type="match status" value="1"/>
</dbReference>
<dbReference type="Pfam" id="PF15621">
    <property type="entry name" value="PROL5-SMR"/>
    <property type="match status" value="1"/>
</dbReference>
<dbReference type="PANTHER" id="PTHR14179">
    <property type="entry name" value="SMR1-RELATED"/>
    <property type="match status" value="1"/>
</dbReference>